<reference evidence="2 3" key="1">
    <citation type="submission" date="2020-07" db="EMBL/GenBank/DDBJ databases">
        <title>Comparative genomics of pyrophilous fungi reveals a link between fire events and developmental genes.</title>
        <authorList>
            <consortium name="DOE Joint Genome Institute"/>
            <person name="Steindorff A.S."/>
            <person name="Carver A."/>
            <person name="Calhoun S."/>
            <person name="Stillman K."/>
            <person name="Liu H."/>
            <person name="Lipzen A."/>
            <person name="Pangilinan J."/>
            <person name="Labutti K."/>
            <person name="Bruns T.D."/>
            <person name="Grigoriev I.V."/>
        </authorList>
    </citation>
    <scope>NUCLEOTIDE SEQUENCE [LARGE SCALE GENOMIC DNA]</scope>
    <source>
        <strain evidence="2 3">CBS 144469</strain>
    </source>
</reference>
<dbReference type="Pfam" id="PF24764">
    <property type="entry name" value="rva_4"/>
    <property type="match status" value="1"/>
</dbReference>
<name>A0A8H6M136_9AGAR</name>
<proteinExistence type="predicted"/>
<dbReference type="Proteomes" id="UP000521943">
    <property type="component" value="Unassembled WGS sequence"/>
</dbReference>
<dbReference type="OrthoDB" id="2974164at2759"/>
<evidence type="ECO:0000313" key="2">
    <source>
        <dbReference type="EMBL" id="KAF6748401.1"/>
    </source>
</evidence>
<organism evidence="2 3">
    <name type="scientific">Ephemerocybe angulata</name>
    <dbReference type="NCBI Taxonomy" id="980116"/>
    <lineage>
        <taxon>Eukaryota</taxon>
        <taxon>Fungi</taxon>
        <taxon>Dikarya</taxon>
        <taxon>Basidiomycota</taxon>
        <taxon>Agaricomycotina</taxon>
        <taxon>Agaricomycetes</taxon>
        <taxon>Agaricomycetidae</taxon>
        <taxon>Agaricales</taxon>
        <taxon>Agaricineae</taxon>
        <taxon>Psathyrellaceae</taxon>
        <taxon>Ephemerocybe</taxon>
    </lineage>
</organism>
<sequence>MPNPEGANQWGPKDYPPDDILKKSLEKYVAYGLTREQKLARLKKDHNLEISIRKLTNLQKRLSVATVRKPGLEKEVLEEHVTEQVLKDASKRQGPGTIKSRLKDKKILVPRRVVREIMKALVPEGFDIRYPGNKHSKPHRTPLTSLGPFNEISADGHEKLDSKTLQMGTISLPIYVYRDKFSGYILKLVVLPDARKAVALGHVFLDLMSEIGGIPIQMTTDLGSEVGWQYAFQDTSRRLFAPQVDPDVFPTFVTIKSVHNTVSESLWRFLSDISGKNLREVVLYGKEFHIFNPQSDMHCDLFYWVFVPLIQTELDEFRTMWNQHKVRPQKEKEMPSGHTPADAFEYPEEYNGVDCLIKVPEDTQEEEEWLSWYGTDFAELAEAAYEEIGSPELTLETAWTVFEEMAPHLV</sequence>
<dbReference type="AlphaFoldDB" id="A0A8H6M136"/>
<evidence type="ECO:0000313" key="3">
    <source>
        <dbReference type="Proteomes" id="UP000521943"/>
    </source>
</evidence>
<dbReference type="PANTHER" id="PTHR46177">
    <property type="entry name" value="INTEGRASE CATALYTIC DOMAIN-CONTAINING PROTEIN"/>
    <property type="match status" value="1"/>
</dbReference>
<dbReference type="EMBL" id="JACGCI010000071">
    <property type="protein sequence ID" value="KAF6748401.1"/>
    <property type="molecule type" value="Genomic_DNA"/>
</dbReference>
<evidence type="ECO:0000259" key="1">
    <source>
        <dbReference type="Pfam" id="PF24764"/>
    </source>
</evidence>
<gene>
    <name evidence="2" type="ORF">DFP72DRAFT_992260</name>
</gene>
<accession>A0A8H6M136</accession>
<keyword evidence="3" id="KW-1185">Reference proteome</keyword>
<protein>
    <recommendedName>
        <fullName evidence="1">Integrase core domain-containing protein</fullName>
    </recommendedName>
</protein>
<feature type="domain" description="Integrase core" evidence="1">
    <location>
        <begin position="250"/>
        <end position="332"/>
    </location>
</feature>
<dbReference type="InterPro" id="IPR058913">
    <property type="entry name" value="Integrase_dom_put"/>
</dbReference>
<dbReference type="PANTHER" id="PTHR46177:SF1">
    <property type="entry name" value="INTEGRASE CATALYTIC DOMAIN-CONTAINING PROTEIN"/>
    <property type="match status" value="1"/>
</dbReference>
<comment type="caution">
    <text evidence="2">The sequence shown here is derived from an EMBL/GenBank/DDBJ whole genome shotgun (WGS) entry which is preliminary data.</text>
</comment>